<feature type="compositionally biased region" description="Basic and acidic residues" evidence="1">
    <location>
        <begin position="250"/>
        <end position="260"/>
    </location>
</feature>
<dbReference type="AlphaFoldDB" id="A0AAV5VB49"/>
<organism evidence="2 3">
    <name type="scientific">Pristionchus fissidentatus</name>
    <dbReference type="NCBI Taxonomy" id="1538716"/>
    <lineage>
        <taxon>Eukaryota</taxon>
        <taxon>Metazoa</taxon>
        <taxon>Ecdysozoa</taxon>
        <taxon>Nematoda</taxon>
        <taxon>Chromadorea</taxon>
        <taxon>Rhabditida</taxon>
        <taxon>Rhabditina</taxon>
        <taxon>Diplogasteromorpha</taxon>
        <taxon>Diplogasteroidea</taxon>
        <taxon>Neodiplogasteridae</taxon>
        <taxon>Pristionchus</taxon>
    </lineage>
</organism>
<feature type="compositionally biased region" description="Low complexity" evidence="1">
    <location>
        <begin position="261"/>
        <end position="271"/>
    </location>
</feature>
<evidence type="ECO:0000256" key="1">
    <source>
        <dbReference type="SAM" id="MobiDB-lite"/>
    </source>
</evidence>
<protein>
    <submittedName>
        <fullName evidence="2">Uncharacterized protein</fullName>
    </submittedName>
</protein>
<accession>A0AAV5VB49</accession>
<sequence>MKKVLSYVVVFDQSAVNDSDHLSTAEYNALLENQMLENRFCFLDDMFHMYSLVKNGPADLHPIRDFSNIPNAPPCSYHKNLAREINEHKSCTLATAVKEMQILFKNLADARVLDMDRLYNPSRHETVESDRGNNWDADGPQIVWREEGERGEDRRREWLMEEEENGRRNRVSPPTSDDEDDEDDDLGVHVEGSHDNGGYGNGVSSHHGFDYQRQGERGNGRSEVENLNGSQRERGNDYSHSTVSNNSRNGSDDGGRRGRDSSPGFGRGSDSQGFGARGNGNSAVNGVPPGYDDRDALPAQRRRAASPWGRLADERRGEREERYGREEGRR</sequence>
<feature type="region of interest" description="Disordered" evidence="1">
    <location>
        <begin position="124"/>
        <end position="330"/>
    </location>
</feature>
<feature type="compositionally biased region" description="Basic and acidic residues" evidence="1">
    <location>
        <begin position="144"/>
        <end position="159"/>
    </location>
</feature>
<evidence type="ECO:0000313" key="2">
    <source>
        <dbReference type="EMBL" id="GMT15992.1"/>
    </source>
</evidence>
<feature type="compositionally biased region" description="Basic and acidic residues" evidence="1">
    <location>
        <begin position="124"/>
        <end position="133"/>
    </location>
</feature>
<comment type="caution">
    <text evidence="2">The sequence shown here is derived from an EMBL/GenBank/DDBJ whole genome shotgun (WGS) entry which is preliminary data.</text>
</comment>
<evidence type="ECO:0000313" key="3">
    <source>
        <dbReference type="Proteomes" id="UP001432322"/>
    </source>
</evidence>
<reference evidence="2" key="1">
    <citation type="submission" date="2023-10" db="EMBL/GenBank/DDBJ databases">
        <title>Genome assembly of Pristionchus species.</title>
        <authorList>
            <person name="Yoshida K."/>
            <person name="Sommer R.J."/>
        </authorList>
    </citation>
    <scope>NUCLEOTIDE SEQUENCE</scope>
    <source>
        <strain evidence="2">RS5133</strain>
    </source>
</reference>
<feature type="compositionally biased region" description="Acidic residues" evidence="1">
    <location>
        <begin position="176"/>
        <end position="185"/>
    </location>
</feature>
<gene>
    <name evidence="2" type="ORF">PFISCL1PPCAC_7289</name>
</gene>
<proteinExistence type="predicted"/>
<name>A0AAV5VB49_9BILA</name>
<feature type="compositionally biased region" description="Basic and acidic residues" evidence="1">
    <location>
        <begin position="311"/>
        <end position="330"/>
    </location>
</feature>
<feature type="compositionally biased region" description="Basic and acidic residues" evidence="1">
    <location>
        <begin position="207"/>
        <end position="224"/>
    </location>
</feature>
<dbReference type="EMBL" id="BTSY01000002">
    <property type="protein sequence ID" value="GMT15992.1"/>
    <property type="molecule type" value="Genomic_DNA"/>
</dbReference>
<dbReference type="Proteomes" id="UP001432322">
    <property type="component" value="Unassembled WGS sequence"/>
</dbReference>
<keyword evidence="3" id="KW-1185">Reference proteome</keyword>
<feature type="non-terminal residue" evidence="2">
    <location>
        <position position="330"/>
    </location>
</feature>